<proteinExistence type="predicted"/>
<accession>A0A3S4CS79</accession>
<keyword evidence="1" id="KW-0732">Signal</keyword>
<name>A0A3S4CS79_9HYPH</name>
<organism evidence="2 3">
    <name type="scientific">Devosia equisanguinis</name>
    <dbReference type="NCBI Taxonomy" id="2490941"/>
    <lineage>
        <taxon>Bacteria</taxon>
        <taxon>Pseudomonadati</taxon>
        <taxon>Pseudomonadota</taxon>
        <taxon>Alphaproteobacteria</taxon>
        <taxon>Hyphomicrobiales</taxon>
        <taxon>Devosiaceae</taxon>
        <taxon>Devosia</taxon>
    </lineage>
</organism>
<evidence type="ECO:0000313" key="3">
    <source>
        <dbReference type="Proteomes" id="UP000268844"/>
    </source>
</evidence>
<evidence type="ECO:0000256" key="1">
    <source>
        <dbReference type="SAM" id="SignalP"/>
    </source>
</evidence>
<feature type="chain" id="PRO_5018616646" evidence="1">
    <location>
        <begin position="22"/>
        <end position="180"/>
    </location>
</feature>
<dbReference type="OrthoDB" id="8368506at2"/>
<sequence>MRAALLISTLALLGFAVSAQAQEAQCFQNEHYLVISQERTDDVGTDFLVRAPAKGKIKCEFVEAEGDFSIGNPDDPLWYAGLAGKYLALTRSTGPDGDVVIYDLDSRSKVVDVAADDDLAVDEDRVVYWERVAEGTDKTCPEFAEYQANGLGAVIAEERIFEVATGAIAKTGESRCSATQ</sequence>
<gene>
    <name evidence="2" type="ORF">DEVEQU_01870</name>
</gene>
<evidence type="ECO:0000313" key="2">
    <source>
        <dbReference type="EMBL" id="VDS04730.1"/>
    </source>
</evidence>
<dbReference type="AlphaFoldDB" id="A0A3S4CS79"/>
<dbReference type="EMBL" id="UZWD01000023">
    <property type="protein sequence ID" value="VDS04730.1"/>
    <property type="molecule type" value="Genomic_DNA"/>
</dbReference>
<protein>
    <submittedName>
        <fullName evidence="2">Uncharacterized protein</fullName>
    </submittedName>
</protein>
<dbReference type="RefSeq" id="WP_126150266.1">
    <property type="nucleotide sequence ID" value="NZ_JBHTMH010000001.1"/>
</dbReference>
<dbReference type="Proteomes" id="UP000268844">
    <property type="component" value="Unassembled WGS sequence"/>
</dbReference>
<feature type="signal peptide" evidence="1">
    <location>
        <begin position="1"/>
        <end position="21"/>
    </location>
</feature>
<reference evidence="2 3" key="1">
    <citation type="submission" date="2018-12" db="EMBL/GenBank/DDBJ databases">
        <authorList>
            <person name="Criscuolo A."/>
        </authorList>
    </citation>
    <scope>NUCLEOTIDE SEQUENCE [LARGE SCALE GENOMIC DNA]</scope>
    <source>
        <strain evidence="2">ACIP1116281</strain>
    </source>
</reference>
<keyword evidence="3" id="KW-1185">Reference proteome</keyword>